<feature type="transmembrane region" description="Helical" evidence="1">
    <location>
        <begin position="100"/>
        <end position="121"/>
    </location>
</feature>
<accession>A0A913X9Q2</accession>
<evidence type="ECO:0000313" key="2">
    <source>
        <dbReference type="EnsemblMetazoa" id="XP_020901244.1"/>
    </source>
</evidence>
<dbReference type="OMA" id="CMEARAT"/>
<evidence type="ECO:0000256" key="1">
    <source>
        <dbReference type="SAM" id="Phobius"/>
    </source>
</evidence>
<dbReference type="Gene3D" id="3.40.1090.10">
    <property type="entry name" value="Cytosolic phospholipase A2 catalytic domain"/>
    <property type="match status" value="1"/>
</dbReference>
<keyword evidence="1" id="KW-0472">Membrane</keyword>
<keyword evidence="3" id="KW-1185">Reference proteome</keyword>
<sequence length="804" mass="90821">MSKQPDRKVGVAFSGGGIRSAALCSGVLRRLLQTSTPIDYLSCVSGGGYIGASYLDWKFRNECKDDPFWHKEYFEHLRQHSNPICDCRNPCTGCFHALRIILLALFVSLIVPCASVFMYAIPNAYAFDYFFGDKLRASFVCPKGNDHNFTESQIKENPQIVQSLNISSSKTVECVPVFGVLMYDTISLFAILLAITISMFFLKTIFKRRSLFNVFNISSSVMVFVFCMVFLPWLIEEYIVVTPLWVNALIIVLSVVVWLGFPPLRSKASWILVIFFFAYTVKWRVYKTAILGIVYTQERFWVMLWISGMLLWLHPFLGSLQQNAVHLQNALMLQKTFFSPESRKSAKVNCADFVPWSTSCCQSKQEDINRPLTLGDLAHLKPEYMCNVAVNHWRKTNEQGEKNYELLVLSPSIIERIDRSQDEKQFDNEGFIQPSDVKLHTAMATSAAAVSYDFGRRSEGLQAVRDLQIVLGIGMGKSLVAQPGLSSQLPCVVRALPMIVQLLMAIPLLGIPVARYYGAPIYFDKIAIIMFLCILGILTLVAVIPTGAANPGCLRKFIRWCIINIYHVRLLRKLLGITNIGPVPPPVMELSDGGHIENLALLPLFKLRLPRIVVVNGSYLEPGTHYATDLLFALQQAREKLRCSFTGLDGRDVLEDIREKFVEQPEGKQPRCYRFVVHYYAKNGLSDLKVGEGEVMLISPRHPSKGTNDLEESAWNDFSDDVKLNLDEGAWDRGPAVNAHEVDRLTGCCFECCHWSPCNFLCRFGRFPHHSTANQMFTPAMFTAYHREGYRACVEAQADQFLIA</sequence>
<dbReference type="InterPro" id="IPR016035">
    <property type="entry name" value="Acyl_Trfase/lysoPLipase"/>
</dbReference>
<dbReference type="SUPFAM" id="SSF52151">
    <property type="entry name" value="FabD/lysophospholipase-like"/>
    <property type="match status" value="1"/>
</dbReference>
<name>A0A913X9Q2_EXADI</name>
<dbReference type="Proteomes" id="UP000887567">
    <property type="component" value="Unplaced"/>
</dbReference>
<evidence type="ECO:0000313" key="3">
    <source>
        <dbReference type="Proteomes" id="UP000887567"/>
    </source>
</evidence>
<dbReference type="EnsemblMetazoa" id="XM_021045585.2">
    <property type="protein sequence ID" value="XP_020901244.1"/>
    <property type="gene ID" value="LOC110239834"/>
</dbReference>
<feature type="transmembrane region" description="Helical" evidence="1">
    <location>
        <begin position="268"/>
        <end position="285"/>
    </location>
</feature>
<keyword evidence="1" id="KW-1133">Transmembrane helix</keyword>
<feature type="transmembrane region" description="Helical" evidence="1">
    <location>
        <begin position="180"/>
        <end position="202"/>
    </location>
</feature>
<dbReference type="OrthoDB" id="5956833at2759"/>
<feature type="transmembrane region" description="Helical" evidence="1">
    <location>
        <begin position="241"/>
        <end position="261"/>
    </location>
</feature>
<protein>
    <recommendedName>
        <fullName evidence="4">PNPLA domain-containing protein</fullName>
    </recommendedName>
</protein>
<evidence type="ECO:0008006" key="4">
    <source>
        <dbReference type="Google" id="ProtNLM"/>
    </source>
</evidence>
<keyword evidence="1" id="KW-0812">Transmembrane</keyword>
<dbReference type="GeneID" id="110239834"/>
<reference evidence="2" key="1">
    <citation type="submission" date="2022-11" db="UniProtKB">
        <authorList>
            <consortium name="EnsemblMetazoa"/>
        </authorList>
    </citation>
    <scope>IDENTIFICATION</scope>
</reference>
<organism evidence="2 3">
    <name type="scientific">Exaiptasia diaphana</name>
    <name type="common">Tropical sea anemone</name>
    <name type="synonym">Aiptasia pulchella</name>
    <dbReference type="NCBI Taxonomy" id="2652724"/>
    <lineage>
        <taxon>Eukaryota</taxon>
        <taxon>Metazoa</taxon>
        <taxon>Cnidaria</taxon>
        <taxon>Anthozoa</taxon>
        <taxon>Hexacorallia</taxon>
        <taxon>Actiniaria</taxon>
        <taxon>Aiptasiidae</taxon>
        <taxon>Exaiptasia</taxon>
    </lineage>
</organism>
<feature type="transmembrane region" description="Helical" evidence="1">
    <location>
        <begin position="214"/>
        <end position="235"/>
    </location>
</feature>
<dbReference type="KEGG" id="epa:110239834"/>
<dbReference type="RefSeq" id="XP_020901244.1">
    <property type="nucleotide sequence ID" value="XM_021045585.2"/>
</dbReference>
<feature type="transmembrane region" description="Helical" evidence="1">
    <location>
        <begin position="300"/>
        <end position="317"/>
    </location>
</feature>
<feature type="transmembrane region" description="Helical" evidence="1">
    <location>
        <begin position="495"/>
        <end position="514"/>
    </location>
</feature>
<proteinExistence type="predicted"/>
<dbReference type="AlphaFoldDB" id="A0A913X9Q2"/>
<feature type="transmembrane region" description="Helical" evidence="1">
    <location>
        <begin position="526"/>
        <end position="549"/>
    </location>
</feature>